<dbReference type="GO" id="GO:0005886">
    <property type="term" value="C:plasma membrane"/>
    <property type="evidence" value="ECO:0007669"/>
    <property type="project" value="UniProtKB-SubCell"/>
</dbReference>
<dbReference type="AlphaFoldDB" id="A0A2N8SQ37"/>
<evidence type="ECO:0000256" key="1">
    <source>
        <dbReference type="ARBA" id="ARBA00004651"/>
    </source>
</evidence>
<dbReference type="InterPro" id="IPR000620">
    <property type="entry name" value="EamA_dom"/>
</dbReference>
<evidence type="ECO:0000259" key="6">
    <source>
        <dbReference type="Pfam" id="PF00892"/>
    </source>
</evidence>
<dbReference type="InterPro" id="IPR050638">
    <property type="entry name" value="AA-Vitamin_Transporters"/>
</dbReference>
<accession>A0A2N8SQ37</accession>
<keyword evidence="2" id="KW-1003">Cell membrane</keyword>
<comment type="caution">
    <text evidence="7">The sequence shown here is derived from an EMBL/GenBank/DDBJ whole genome shotgun (WGS) entry which is preliminary data.</text>
</comment>
<organism evidence="7 8">
    <name type="scientific">Stutzerimonas stutzeri</name>
    <name type="common">Pseudomonas stutzeri</name>
    <dbReference type="NCBI Taxonomy" id="316"/>
    <lineage>
        <taxon>Bacteria</taxon>
        <taxon>Pseudomonadati</taxon>
        <taxon>Pseudomonadota</taxon>
        <taxon>Gammaproteobacteria</taxon>
        <taxon>Pseudomonadales</taxon>
        <taxon>Pseudomonadaceae</taxon>
        <taxon>Stutzerimonas</taxon>
    </lineage>
</organism>
<gene>
    <name evidence="7" type="ORF">CXK94_21470</name>
</gene>
<evidence type="ECO:0000256" key="5">
    <source>
        <dbReference type="ARBA" id="ARBA00023136"/>
    </source>
</evidence>
<evidence type="ECO:0000256" key="2">
    <source>
        <dbReference type="ARBA" id="ARBA00022475"/>
    </source>
</evidence>
<feature type="domain" description="EamA" evidence="6">
    <location>
        <begin position="5"/>
        <end position="137"/>
    </location>
</feature>
<dbReference type="InterPro" id="IPR037185">
    <property type="entry name" value="EmrE-like"/>
</dbReference>
<feature type="domain" description="EamA" evidence="6">
    <location>
        <begin position="150"/>
        <end position="284"/>
    </location>
</feature>
<proteinExistence type="predicted"/>
<evidence type="ECO:0000256" key="3">
    <source>
        <dbReference type="ARBA" id="ARBA00022692"/>
    </source>
</evidence>
<keyword evidence="5" id="KW-0472">Membrane</keyword>
<evidence type="ECO:0000256" key="4">
    <source>
        <dbReference type="ARBA" id="ARBA00022989"/>
    </source>
</evidence>
<sequence>MPVFACFCLAISMFMVGANIAIGKLVILELPVFLFAVLRFFIASVVLLPGMFRSSFRQGLNFYAWRGLFIQSFFGCFLFSIFMLYGVKYTTAMSAGVITSALPSIIALLAWVWLRERTHGRGIVAIIFAVTGIAVLNLQDAAFSGTMTVLGNALVLGAVLAEAIFAVFSRHLSLTVHPWSMAFGVNVVGFILFMPLAIPQAIRFNWTGPSAELWGWVVFYSITASVLSFLFWYRGISQVPASVAGLFTGVMPISAALIGFGVLSEILSFGQLLGMVLVILAILLGASQKAI</sequence>
<keyword evidence="4" id="KW-1133">Transmembrane helix</keyword>
<evidence type="ECO:0000313" key="8">
    <source>
        <dbReference type="Proteomes" id="UP000236023"/>
    </source>
</evidence>
<comment type="subcellular location">
    <subcellularLocation>
        <location evidence="1">Cell membrane</location>
        <topology evidence="1">Multi-pass membrane protein</topology>
    </subcellularLocation>
</comment>
<dbReference type="PANTHER" id="PTHR32322:SF18">
    <property type="entry name" value="S-ADENOSYLMETHIONINE_S-ADENOSYLHOMOCYSTEINE TRANSPORTER"/>
    <property type="match status" value="1"/>
</dbReference>
<evidence type="ECO:0000313" key="7">
    <source>
        <dbReference type="EMBL" id="PNG04603.1"/>
    </source>
</evidence>
<reference evidence="7 8" key="1">
    <citation type="submission" date="2018-01" db="EMBL/GenBank/DDBJ databases">
        <title>Denitrification phenotypes of diverse strains of Pseudomonas stutzeri.</title>
        <authorList>
            <person name="Milligan D.A."/>
            <person name="Bergaust L."/>
            <person name="Bakken L.R."/>
            <person name="Frostegard A."/>
        </authorList>
    </citation>
    <scope>NUCLEOTIDE SEQUENCE [LARGE SCALE GENOMIC DNA]</scope>
    <source>
        <strain evidence="7 8">24a75</strain>
    </source>
</reference>
<dbReference type="Proteomes" id="UP000236023">
    <property type="component" value="Unassembled WGS sequence"/>
</dbReference>
<dbReference type="EMBL" id="POUT01000021">
    <property type="protein sequence ID" value="PNG04603.1"/>
    <property type="molecule type" value="Genomic_DNA"/>
</dbReference>
<dbReference type="Pfam" id="PF00892">
    <property type="entry name" value="EamA"/>
    <property type="match status" value="2"/>
</dbReference>
<dbReference type="SUPFAM" id="SSF103481">
    <property type="entry name" value="Multidrug resistance efflux transporter EmrE"/>
    <property type="match status" value="2"/>
</dbReference>
<keyword evidence="3" id="KW-0812">Transmembrane</keyword>
<name>A0A2N8SQ37_STUST</name>
<dbReference type="PANTHER" id="PTHR32322">
    <property type="entry name" value="INNER MEMBRANE TRANSPORTER"/>
    <property type="match status" value="1"/>
</dbReference>
<protein>
    <submittedName>
        <fullName evidence="7">EamA/RhaT family transporter</fullName>
    </submittedName>
</protein>